<evidence type="ECO:0000259" key="3">
    <source>
        <dbReference type="PROSITE" id="PS50157"/>
    </source>
</evidence>
<dbReference type="EMBL" id="JAACFV010000048">
    <property type="protein sequence ID" value="KAF7508895.1"/>
    <property type="molecule type" value="Genomic_DNA"/>
</dbReference>
<dbReference type="AlphaFoldDB" id="A0A8H7APN1"/>
<keyword evidence="1" id="KW-0863">Zinc-finger</keyword>
<dbReference type="OrthoDB" id="10371843at2759"/>
<evidence type="ECO:0000313" key="5">
    <source>
        <dbReference type="Proteomes" id="UP000606974"/>
    </source>
</evidence>
<comment type="caution">
    <text evidence="4">The sequence shown here is derived from an EMBL/GenBank/DDBJ whole genome shotgun (WGS) entry which is preliminary data.</text>
</comment>
<sequence length="424" mass="48147">MAHSYAFNHIVSTVSNAFDPKTDPRVPAIVEQYRRSVDDHNKSQTPSLLIKRRQAFAELQRLHNEVMARIKAEIIEYKNSSLFFDDDLDKQEIYWAVMQSHGELDPINNYDSKQANFKDLMTIHDTLPQPEVKSKNTSGLWLGTVNDNYRFCKNPGCDWKTELNNGSTYILRNHMVTDHGMILFPCRKGCPRTFRTDSRRQRHEASKHGNSAAWQPTRPRKGIKSLNSSADSETTEKLPAEDHPHSSEETDLKDRVSESDDHELKTSVGEPSELKTNDVGYTPAENLGEDATVVDPIHSTAATREDAIGKIKVYSTQCTSDGSFHYCPYTGCLWKVRVHKHAVRTIRAHIRTKHIKICFSCQAPGCDTSYTSDSNRRMHELEMHGIVTAKPGTIEYPCPGCQLTFISTYHRDEHATRVCIARVA</sequence>
<keyword evidence="5" id="KW-1185">Reference proteome</keyword>
<evidence type="ECO:0000256" key="2">
    <source>
        <dbReference type="SAM" id="MobiDB-lite"/>
    </source>
</evidence>
<feature type="compositionally biased region" description="Basic and acidic residues" evidence="2">
    <location>
        <begin position="234"/>
        <end position="265"/>
    </location>
</feature>
<accession>A0A8H7APN1</accession>
<evidence type="ECO:0000313" key="4">
    <source>
        <dbReference type="EMBL" id="KAF7508895.1"/>
    </source>
</evidence>
<dbReference type="PROSITE" id="PS00028">
    <property type="entry name" value="ZINC_FINGER_C2H2_1"/>
    <property type="match status" value="2"/>
</dbReference>
<name>A0A8H7APN1_9EURO</name>
<gene>
    <name evidence="4" type="ORF">GJ744_008604</name>
</gene>
<evidence type="ECO:0000256" key="1">
    <source>
        <dbReference type="PROSITE-ProRule" id="PRU00042"/>
    </source>
</evidence>
<dbReference type="SMART" id="SM00355">
    <property type="entry name" value="ZnF_C2H2"/>
    <property type="match status" value="3"/>
</dbReference>
<protein>
    <recommendedName>
        <fullName evidence="3">C2H2-type domain-containing protein</fullName>
    </recommendedName>
</protein>
<dbReference type="InterPro" id="IPR013087">
    <property type="entry name" value="Znf_C2H2_type"/>
</dbReference>
<feature type="region of interest" description="Disordered" evidence="2">
    <location>
        <begin position="195"/>
        <end position="287"/>
    </location>
</feature>
<dbReference type="PROSITE" id="PS50157">
    <property type="entry name" value="ZINC_FINGER_C2H2_2"/>
    <property type="match status" value="1"/>
</dbReference>
<proteinExistence type="predicted"/>
<dbReference type="Proteomes" id="UP000606974">
    <property type="component" value="Unassembled WGS sequence"/>
</dbReference>
<feature type="domain" description="C2H2-type" evidence="3">
    <location>
        <begin position="184"/>
        <end position="213"/>
    </location>
</feature>
<feature type="compositionally biased region" description="Basic and acidic residues" evidence="2">
    <location>
        <begin position="195"/>
        <end position="207"/>
    </location>
</feature>
<keyword evidence="1" id="KW-0479">Metal-binding</keyword>
<dbReference type="GO" id="GO:0008270">
    <property type="term" value="F:zinc ion binding"/>
    <property type="evidence" value="ECO:0007669"/>
    <property type="project" value="UniProtKB-KW"/>
</dbReference>
<organism evidence="4 5">
    <name type="scientific">Endocarpon pusillum</name>
    <dbReference type="NCBI Taxonomy" id="364733"/>
    <lineage>
        <taxon>Eukaryota</taxon>
        <taxon>Fungi</taxon>
        <taxon>Dikarya</taxon>
        <taxon>Ascomycota</taxon>
        <taxon>Pezizomycotina</taxon>
        <taxon>Eurotiomycetes</taxon>
        <taxon>Chaetothyriomycetidae</taxon>
        <taxon>Verrucariales</taxon>
        <taxon>Verrucariaceae</taxon>
        <taxon>Endocarpon</taxon>
    </lineage>
</organism>
<reference evidence="4" key="1">
    <citation type="submission" date="2020-02" db="EMBL/GenBank/DDBJ databases">
        <authorList>
            <person name="Palmer J.M."/>
        </authorList>
    </citation>
    <scope>NUCLEOTIDE SEQUENCE</scope>
    <source>
        <strain evidence="4">EPUS1.4</strain>
        <tissue evidence="4">Thallus</tissue>
    </source>
</reference>
<keyword evidence="1" id="KW-0862">Zinc</keyword>